<protein>
    <submittedName>
        <fullName evidence="1">Uncharacterized protein</fullName>
    </submittedName>
</protein>
<dbReference type="OMA" id="EARRHWI"/>
<name>A0A9J6G7X5_HAELO</name>
<organism evidence="1 2">
    <name type="scientific">Haemaphysalis longicornis</name>
    <name type="common">Bush tick</name>
    <dbReference type="NCBI Taxonomy" id="44386"/>
    <lineage>
        <taxon>Eukaryota</taxon>
        <taxon>Metazoa</taxon>
        <taxon>Ecdysozoa</taxon>
        <taxon>Arthropoda</taxon>
        <taxon>Chelicerata</taxon>
        <taxon>Arachnida</taxon>
        <taxon>Acari</taxon>
        <taxon>Parasitiformes</taxon>
        <taxon>Ixodida</taxon>
        <taxon>Ixodoidea</taxon>
        <taxon>Ixodidae</taxon>
        <taxon>Haemaphysalinae</taxon>
        <taxon>Haemaphysalis</taxon>
    </lineage>
</organism>
<gene>
    <name evidence="1" type="ORF">HPB48_000803</name>
</gene>
<dbReference type="OrthoDB" id="6509713at2759"/>
<dbReference type="AlphaFoldDB" id="A0A9J6G7X5"/>
<evidence type="ECO:0000313" key="2">
    <source>
        <dbReference type="Proteomes" id="UP000821853"/>
    </source>
</evidence>
<evidence type="ECO:0000313" key="1">
    <source>
        <dbReference type="EMBL" id="KAH9374486.1"/>
    </source>
</evidence>
<dbReference type="VEuPathDB" id="VectorBase:HLOH_042847"/>
<comment type="caution">
    <text evidence="1">The sequence shown here is derived from an EMBL/GenBank/DDBJ whole genome shotgun (WGS) entry which is preliminary data.</text>
</comment>
<accession>A0A9J6G7X5</accession>
<dbReference type="EMBL" id="JABSTR010000006">
    <property type="protein sequence ID" value="KAH9374486.1"/>
    <property type="molecule type" value="Genomic_DNA"/>
</dbReference>
<reference evidence="1 2" key="1">
    <citation type="journal article" date="2020" name="Cell">
        <title>Large-Scale Comparative Analyses of Tick Genomes Elucidate Their Genetic Diversity and Vector Capacities.</title>
        <authorList>
            <consortium name="Tick Genome and Microbiome Consortium (TIGMIC)"/>
            <person name="Jia N."/>
            <person name="Wang J."/>
            <person name="Shi W."/>
            <person name="Du L."/>
            <person name="Sun Y."/>
            <person name="Zhan W."/>
            <person name="Jiang J.F."/>
            <person name="Wang Q."/>
            <person name="Zhang B."/>
            <person name="Ji P."/>
            <person name="Bell-Sakyi L."/>
            <person name="Cui X.M."/>
            <person name="Yuan T.T."/>
            <person name="Jiang B.G."/>
            <person name="Yang W.F."/>
            <person name="Lam T.T."/>
            <person name="Chang Q.C."/>
            <person name="Ding S.J."/>
            <person name="Wang X.J."/>
            <person name="Zhu J.G."/>
            <person name="Ruan X.D."/>
            <person name="Zhao L."/>
            <person name="Wei J.T."/>
            <person name="Ye R.Z."/>
            <person name="Que T.C."/>
            <person name="Du C.H."/>
            <person name="Zhou Y.H."/>
            <person name="Cheng J.X."/>
            <person name="Dai P.F."/>
            <person name="Guo W.B."/>
            <person name="Han X.H."/>
            <person name="Huang E.J."/>
            <person name="Li L.F."/>
            <person name="Wei W."/>
            <person name="Gao Y.C."/>
            <person name="Liu J.Z."/>
            <person name="Shao H.Z."/>
            <person name="Wang X."/>
            <person name="Wang C.C."/>
            <person name="Yang T.C."/>
            <person name="Huo Q.B."/>
            <person name="Li W."/>
            <person name="Chen H.Y."/>
            <person name="Chen S.E."/>
            <person name="Zhou L.G."/>
            <person name="Ni X.B."/>
            <person name="Tian J.H."/>
            <person name="Sheng Y."/>
            <person name="Liu T."/>
            <person name="Pan Y.S."/>
            <person name="Xia L.Y."/>
            <person name="Li J."/>
            <person name="Zhao F."/>
            <person name="Cao W.C."/>
        </authorList>
    </citation>
    <scope>NUCLEOTIDE SEQUENCE [LARGE SCALE GENOMIC DNA]</scope>
    <source>
        <strain evidence="1">HaeL-2018</strain>
    </source>
</reference>
<proteinExistence type="predicted"/>
<sequence>MPVSKKRSKMCFQFLLQVGHNLNSTEDAYSTKAHIEGMQKEMEKPIRNMKKIQDSIERTFEARRHWIVTQRPLAKEVLGEYPALAMPEEARIVR</sequence>
<keyword evidence="2" id="KW-1185">Reference proteome</keyword>
<dbReference type="Proteomes" id="UP000821853">
    <property type="component" value="Chromosome 4"/>
</dbReference>